<feature type="chain" id="PRO_5027892788" description="VCBS repeat-containing protein" evidence="1">
    <location>
        <begin position="20"/>
        <end position="189"/>
    </location>
</feature>
<gene>
    <name evidence="2" type="ORF">HELGO_WM10964</name>
</gene>
<protein>
    <recommendedName>
        <fullName evidence="3">VCBS repeat-containing protein</fullName>
    </recommendedName>
</protein>
<sequence>MKILLITLLTFLSSNVSLAKTNMPPHIHGEDLVGFLMEDFNDDGALDKAVLVRGNEDVDLYIYLSDDSGEMKLVVYNSGIVWSGIMYGTVPSLTQHPKTKSIILEAGNQAIGRGRWIQKLTISYRDDEFVVSGFTHESYDTLDPENSHSCDYNLLTGKAVVDKKPAKLIKKHITLEDWDQALLPEVCIQ</sequence>
<feature type="signal peptide" evidence="1">
    <location>
        <begin position="1"/>
        <end position="19"/>
    </location>
</feature>
<accession>A0A6S6S3P2</accession>
<reference evidence="2" key="1">
    <citation type="submission" date="2020-01" db="EMBL/GenBank/DDBJ databases">
        <authorList>
            <person name="Meier V. D."/>
            <person name="Meier V D."/>
        </authorList>
    </citation>
    <scope>NUCLEOTIDE SEQUENCE</scope>
    <source>
        <strain evidence="2">HLG_WM_MAG_07</strain>
    </source>
</reference>
<proteinExistence type="predicted"/>
<dbReference type="AlphaFoldDB" id="A0A6S6S3P2"/>
<evidence type="ECO:0008006" key="3">
    <source>
        <dbReference type="Google" id="ProtNLM"/>
    </source>
</evidence>
<organism evidence="2">
    <name type="scientific">uncultured Thiotrichaceae bacterium</name>
    <dbReference type="NCBI Taxonomy" id="298394"/>
    <lineage>
        <taxon>Bacteria</taxon>
        <taxon>Pseudomonadati</taxon>
        <taxon>Pseudomonadota</taxon>
        <taxon>Gammaproteobacteria</taxon>
        <taxon>Thiotrichales</taxon>
        <taxon>Thiotrichaceae</taxon>
        <taxon>environmental samples</taxon>
    </lineage>
</organism>
<keyword evidence="1" id="KW-0732">Signal</keyword>
<evidence type="ECO:0000313" key="2">
    <source>
        <dbReference type="EMBL" id="CAA6802931.1"/>
    </source>
</evidence>
<dbReference type="EMBL" id="CACVAY010000013">
    <property type="protein sequence ID" value="CAA6802931.1"/>
    <property type="molecule type" value="Genomic_DNA"/>
</dbReference>
<name>A0A6S6S3P2_9GAMM</name>
<evidence type="ECO:0000256" key="1">
    <source>
        <dbReference type="SAM" id="SignalP"/>
    </source>
</evidence>